<proteinExistence type="inferred from homology"/>
<dbReference type="CDD" id="cd00077">
    <property type="entry name" value="HDc"/>
    <property type="match status" value="1"/>
</dbReference>
<reference evidence="4 5" key="1">
    <citation type="submission" date="2018-03" db="EMBL/GenBank/DDBJ databases">
        <title>A gene transfer event suggests a long-term partnership between eustigmatophyte algae and a novel lineage of endosymbiotic bacteria.</title>
        <authorList>
            <person name="Yurchenko T."/>
            <person name="Sevcikova T."/>
            <person name="Pribyl P."/>
            <person name="El Karkouri K."/>
            <person name="Klimes V."/>
            <person name="Amaral R."/>
            <person name="Zbrankova V."/>
            <person name="Kim E."/>
            <person name="Raoult D."/>
            <person name="Santos L.M.A."/>
            <person name="Elias M."/>
        </authorList>
    </citation>
    <scope>NUCLEOTIDE SEQUENCE [LARGE SCALE GENOMIC DNA]</scope>
    <source>
        <strain evidence="4">CCALA 838</strain>
    </source>
</reference>
<dbReference type="NCBIfam" id="TIGR01353">
    <property type="entry name" value="dGTP_triPase"/>
    <property type="match status" value="1"/>
</dbReference>
<evidence type="ECO:0000313" key="5">
    <source>
        <dbReference type="Proteomes" id="UP000241762"/>
    </source>
</evidence>
<dbReference type="InterPro" id="IPR050135">
    <property type="entry name" value="dGTPase-like"/>
</dbReference>
<keyword evidence="1 2" id="KW-0378">Hydrolase</keyword>
<comment type="similarity">
    <text evidence="2">Belongs to the dGTPase family. Type 2 subfamily.</text>
</comment>
<dbReference type="GO" id="GO:0006203">
    <property type="term" value="P:dGTP catabolic process"/>
    <property type="evidence" value="ECO:0007669"/>
    <property type="project" value="TreeGrafter"/>
</dbReference>
<dbReference type="HAMAP" id="MF_01212">
    <property type="entry name" value="dGTPase_type2"/>
    <property type="match status" value="1"/>
</dbReference>
<dbReference type="SMART" id="SM00471">
    <property type="entry name" value="HDc"/>
    <property type="match status" value="1"/>
</dbReference>
<dbReference type="Pfam" id="PF13286">
    <property type="entry name" value="HD_assoc"/>
    <property type="match status" value="1"/>
</dbReference>
<dbReference type="InterPro" id="IPR006674">
    <property type="entry name" value="HD_domain"/>
</dbReference>
<dbReference type="Pfam" id="PF01966">
    <property type="entry name" value="HD"/>
    <property type="match status" value="1"/>
</dbReference>
<evidence type="ECO:0000313" key="4">
    <source>
        <dbReference type="EMBL" id="AVP87061.1"/>
    </source>
</evidence>
<dbReference type="Gene3D" id="1.10.3210.10">
    <property type="entry name" value="Hypothetical protein af1432"/>
    <property type="match status" value="1"/>
</dbReference>
<dbReference type="PANTHER" id="PTHR11373:SF43">
    <property type="entry name" value="DEOXYGUANOSINETRIPHOSPHATE TRIPHOSPHOHYDROLASE-LIKE PROTEIN"/>
    <property type="match status" value="1"/>
</dbReference>
<feature type="domain" description="HD" evidence="3">
    <location>
        <begin position="62"/>
        <end position="200"/>
    </location>
</feature>
<evidence type="ECO:0000259" key="3">
    <source>
        <dbReference type="PROSITE" id="PS51831"/>
    </source>
</evidence>
<dbReference type="NCBIfam" id="NF002326">
    <property type="entry name" value="PRK01286.1-1"/>
    <property type="match status" value="1"/>
</dbReference>
<evidence type="ECO:0000256" key="1">
    <source>
        <dbReference type="ARBA" id="ARBA00022801"/>
    </source>
</evidence>
<evidence type="ECO:0000256" key="2">
    <source>
        <dbReference type="HAMAP-Rule" id="MF_01212"/>
    </source>
</evidence>
<accession>A0A2P1P716</accession>
<dbReference type="PROSITE" id="PS51831">
    <property type="entry name" value="HD"/>
    <property type="match status" value="1"/>
</dbReference>
<gene>
    <name evidence="4" type="ORF">phytr_1000</name>
</gene>
<dbReference type="Proteomes" id="UP000241762">
    <property type="component" value="Chromosome"/>
</dbReference>
<dbReference type="AlphaFoldDB" id="A0A2P1P716"/>
<dbReference type="InterPro" id="IPR026875">
    <property type="entry name" value="PHydrolase_assoc_dom"/>
</dbReference>
<name>A0A2P1P716_9RICK</name>
<dbReference type="InterPro" id="IPR023023">
    <property type="entry name" value="dNTPase_2"/>
</dbReference>
<sequence>MLASYASRPENTRGRRFFELPDLYRSCFEKDRERIIHSNAFKRLEYKTQVFVNHQGDHYRNRLIHSIEAANIARIIARKLSLCEDLAECIALSHDLGHPPFGHAGESALNECMREQGGFFHNDFTIKLITQVEKMYTAFDGLNLSWEIIEGVAKHNGPIKAYDESRASVFNYNKEVDLQLNTYSSAEAQVASLSDDIAYNSHDLEDGIRAGMFSIEDVCSIEFFKKNIAEIKIQFPNINSHMLIYESVRLFTKTLVYDVIEQSSNNIHNNQLTSPDDIRKFNRPVIAFSPAIGKIVEEVQSFLQQRFYGHRRIIIEAFKSSQIVKDLFNLYMENPFCMPVEWQKYIKGQNKARVVADYIAGMTDRYAIREHQSFFSSSV</sequence>
<dbReference type="SUPFAM" id="SSF109604">
    <property type="entry name" value="HD-domain/PDEase-like"/>
    <property type="match status" value="1"/>
</dbReference>
<dbReference type="InterPro" id="IPR006261">
    <property type="entry name" value="dGTPase"/>
</dbReference>
<dbReference type="GO" id="GO:0008832">
    <property type="term" value="F:dGTPase activity"/>
    <property type="evidence" value="ECO:0007669"/>
    <property type="project" value="TreeGrafter"/>
</dbReference>
<organism evidence="4 5">
    <name type="scientific">Candidatus Phycorickettsia trachydisci</name>
    <dbReference type="NCBI Taxonomy" id="2115978"/>
    <lineage>
        <taxon>Bacteria</taxon>
        <taxon>Pseudomonadati</taxon>
        <taxon>Pseudomonadota</taxon>
        <taxon>Alphaproteobacteria</taxon>
        <taxon>Rickettsiales</taxon>
        <taxon>Rickettsiaceae</taxon>
        <taxon>Candidatus Phycorickettsia</taxon>
    </lineage>
</organism>
<dbReference type="PANTHER" id="PTHR11373">
    <property type="entry name" value="DEOXYNUCLEOSIDE TRIPHOSPHATE TRIPHOSPHOHYDROLASE"/>
    <property type="match status" value="1"/>
</dbReference>
<keyword evidence="5" id="KW-1185">Reference proteome</keyword>
<dbReference type="EMBL" id="CP027845">
    <property type="protein sequence ID" value="AVP87061.1"/>
    <property type="molecule type" value="Genomic_DNA"/>
</dbReference>
<dbReference type="RefSeq" id="WP_106873939.1">
    <property type="nucleotide sequence ID" value="NZ_CP027845.1"/>
</dbReference>
<dbReference type="KEGG" id="ptc:phytr_1000"/>
<dbReference type="InterPro" id="IPR003607">
    <property type="entry name" value="HD/PDEase_dom"/>
</dbReference>
<dbReference type="OrthoDB" id="9803619at2"/>
<protein>
    <recommendedName>
        <fullName evidence="2">Deoxyguanosinetriphosphate triphosphohydrolase-like protein</fullName>
    </recommendedName>
</protein>